<dbReference type="Gene3D" id="3.30.1330.20">
    <property type="entry name" value="Tubulin/FtsZ, C-terminal domain"/>
    <property type="match status" value="1"/>
</dbReference>
<proteinExistence type="predicted"/>
<dbReference type="InterPro" id="IPR037103">
    <property type="entry name" value="Tubulin/FtsZ-like_C"/>
</dbReference>
<evidence type="ECO:0000256" key="3">
    <source>
        <dbReference type="SAM" id="MobiDB-lite"/>
    </source>
</evidence>
<dbReference type="GO" id="GO:0007017">
    <property type="term" value="P:microtubule-based process"/>
    <property type="evidence" value="ECO:0007669"/>
    <property type="project" value="InterPro"/>
</dbReference>
<dbReference type="PRINTS" id="PR01162">
    <property type="entry name" value="ALPHATUBULIN"/>
</dbReference>
<reference evidence="4 5" key="1">
    <citation type="journal article" date="2018" name="Genomics">
        <title>Molecular footprints of inshore aquatic adaptation in Indo-Pacific humpback dolphin (Sousa chinensis).</title>
        <authorList>
            <person name="Ming Y."/>
            <person name="Jian J."/>
            <person name="Yu F."/>
            <person name="Yu X."/>
            <person name="Wang J."/>
            <person name="Liu W."/>
        </authorList>
    </citation>
    <scope>NUCLEOTIDE SEQUENCE [LARGE SCALE GENOMIC DNA]</scope>
    <source>
        <strain evidence="4">MY-2018</strain>
        <tissue evidence="4">Skin</tissue>
    </source>
</reference>
<dbReference type="InterPro" id="IPR002452">
    <property type="entry name" value="Alpha_tubulin"/>
</dbReference>
<dbReference type="GO" id="GO:0005525">
    <property type="term" value="F:GTP binding"/>
    <property type="evidence" value="ECO:0007669"/>
    <property type="project" value="UniProtKB-KW"/>
</dbReference>
<evidence type="ECO:0000313" key="5">
    <source>
        <dbReference type="Proteomes" id="UP000295264"/>
    </source>
</evidence>
<gene>
    <name evidence="4" type="ORF">DBR06_SOUSAS7910085</name>
</gene>
<dbReference type="GO" id="GO:0005874">
    <property type="term" value="C:microtubule"/>
    <property type="evidence" value="ECO:0007669"/>
    <property type="project" value="InterPro"/>
</dbReference>
<feature type="non-terminal residue" evidence="4">
    <location>
        <position position="41"/>
    </location>
</feature>
<feature type="region of interest" description="Disordered" evidence="3">
    <location>
        <begin position="19"/>
        <end position="41"/>
    </location>
</feature>
<protein>
    <submittedName>
        <fullName evidence="4">Uncharacterized protein</fullName>
    </submittedName>
</protein>
<evidence type="ECO:0000256" key="2">
    <source>
        <dbReference type="ARBA" id="ARBA00023134"/>
    </source>
</evidence>
<keyword evidence="5" id="KW-1185">Reference proteome</keyword>
<name>A0A484GZX6_SOUCH</name>
<dbReference type="GO" id="GO:0005200">
    <property type="term" value="F:structural constituent of cytoskeleton"/>
    <property type="evidence" value="ECO:0007669"/>
    <property type="project" value="InterPro"/>
</dbReference>
<evidence type="ECO:0000313" key="4">
    <source>
        <dbReference type="EMBL" id="TEA41407.1"/>
    </source>
</evidence>
<comment type="caution">
    <text evidence="4">The sequence shown here is derived from an EMBL/GenBank/DDBJ whole genome shotgun (WGS) entry which is preliminary data.</text>
</comment>
<sequence length="41" mass="4274">QSKRGVQFVGRCPTGFRVGVDHQPPLAAPAGDPAKAQRAVC</sequence>
<dbReference type="EMBL" id="QWLN02001426">
    <property type="protein sequence ID" value="TEA41407.1"/>
    <property type="molecule type" value="Genomic_DNA"/>
</dbReference>
<keyword evidence="2" id="KW-0342">GTP-binding</keyword>
<evidence type="ECO:0000256" key="1">
    <source>
        <dbReference type="ARBA" id="ARBA00022741"/>
    </source>
</evidence>
<feature type="non-terminal residue" evidence="4">
    <location>
        <position position="1"/>
    </location>
</feature>
<keyword evidence="1" id="KW-0547">Nucleotide-binding</keyword>
<dbReference type="Proteomes" id="UP000295264">
    <property type="component" value="Unassembled WGS sequence"/>
</dbReference>
<accession>A0A484GZX6</accession>
<dbReference type="AlphaFoldDB" id="A0A484GZX6"/>
<organism evidence="4 5">
    <name type="scientific">Sousa chinensis</name>
    <name type="common">Indo-pacific humpbacked dolphin</name>
    <name type="synonym">Steno chinensis</name>
    <dbReference type="NCBI Taxonomy" id="103600"/>
    <lineage>
        <taxon>Eukaryota</taxon>
        <taxon>Metazoa</taxon>
        <taxon>Chordata</taxon>
        <taxon>Craniata</taxon>
        <taxon>Vertebrata</taxon>
        <taxon>Euteleostomi</taxon>
        <taxon>Mammalia</taxon>
        <taxon>Eutheria</taxon>
        <taxon>Laurasiatheria</taxon>
        <taxon>Artiodactyla</taxon>
        <taxon>Whippomorpha</taxon>
        <taxon>Cetacea</taxon>
        <taxon>Odontoceti</taxon>
        <taxon>Delphinidae</taxon>
        <taxon>Sousa</taxon>
    </lineage>
</organism>